<evidence type="ECO:0000313" key="5">
    <source>
        <dbReference type="EMBL" id="AKZ61992.1"/>
    </source>
</evidence>
<dbReference type="RefSeq" id="WP_053195490.1">
    <property type="nucleotide sequence ID" value="NZ_CP011409.1"/>
</dbReference>
<dbReference type="Pfam" id="PF14833">
    <property type="entry name" value="NAD_binding_11"/>
    <property type="match status" value="1"/>
</dbReference>
<evidence type="ECO:0000256" key="2">
    <source>
        <dbReference type="ARBA" id="ARBA00023027"/>
    </source>
</evidence>
<dbReference type="InterPro" id="IPR013328">
    <property type="entry name" value="6PGD_dom2"/>
</dbReference>
<organism evidence="5 6">
    <name type="scientific">Herbaspirillum hiltneri N3</name>
    <dbReference type="NCBI Taxonomy" id="1262470"/>
    <lineage>
        <taxon>Bacteria</taxon>
        <taxon>Pseudomonadati</taxon>
        <taxon>Pseudomonadota</taxon>
        <taxon>Betaproteobacteria</taxon>
        <taxon>Burkholderiales</taxon>
        <taxon>Oxalobacteraceae</taxon>
        <taxon>Herbaspirillum</taxon>
    </lineage>
</organism>
<dbReference type="SUPFAM" id="SSF51735">
    <property type="entry name" value="NAD(P)-binding Rossmann-fold domains"/>
    <property type="match status" value="1"/>
</dbReference>
<dbReference type="InterPro" id="IPR029154">
    <property type="entry name" value="HIBADH-like_NADP-bd"/>
</dbReference>
<protein>
    <submittedName>
        <fullName evidence="5">6-phosphogluconate dehydrogenase</fullName>
    </submittedName>
</protein>
<reference evidence="6" key="1">
    <citation type="journal article" date="2015" name="Genome Announc.">
        <title>Complete Genome Sequence of Herbaspirillum hiltneri N3 (DSM 17495), Isolated from Surface-Sterilized Wheat Roots.</title>
        <authorList>
            <person name="Guizelini D."/>
            <person name="Saizaki P.M."/>
            <person name="Coimbra N.A."/>
            <person name="Weiss V.A."/>
            <person name="Faoro H."/>
            <person name="Sfeir M.Z."/>
            <person name="Baura V.A."/>
            <person name="Monteiro R.A."/>
            <person name="Chubatsu L.S."/>
            <person name="Souza E.M."/>
            <person name="Cruz L.M."/>
            <person name="Pedrosa F.O."/>
            <person name="Raittz R.T."/>
            <person name="Marchaukoski J.N."/>
            <person name="Steffens M.B."/>
        </authorList>
    </citation>
    <scope>NUCLEOTIDE SEQUENCE [LARGE SCALE GENOMIC DNA]</scope>
    <source>
        <strain evidence="6">N3</strain>
    </source>
</reference>
<dbReference type="Gene3D" id="1.10.1040.10">
    <property type="entry name" value="N-(1-d-carboxylethyl)-l-norvaline Dehydrogenase, domain 2"/>
    <property type="match status" value="1"/>
</dbReference>
<dbReference type="InterPro" id="IPR006115">
    <property type="entry name" value="6PGDH_NADP-bd"/>
</dbReference>
<evidence type="ECO:0000259" key="3">
    <source>
        <dbReference type="Pfam" id="PF03446"/>
    </source>
</evidence>
<dbReference type="SUPFAM" id="SSF48179">
    <property type="entry name" value="6-phosphogluconate dehydrogenase C-terminal domain-like"/>
    <property type="match status" value="1"/>
</dbReference>
<dbReference type="PANTHER" id="PTHR43060:SF15">
    <property type="entry name" value="3-HYDROXYISOBUTYRATE DEHYDROGENASE-LIKE 1, MITOCHONDRIAL-RELATED"/>
    <property type="match status" value="1"/>
</dbReference>
<keyword evidence="1" id="KW-0560">Oxidoreductase</keyword>
<dbReference type="PANTHER" id="PTHR43060">
    <property type="entry name" value="3-HYDROXYISOBUTYRATE DEHYDROGENASE-LIKE 1, MITOCHONDRIAL-RELATED"/>
    <property type="match status" value="1"/>
</dbReference>
<keyword evidence="2" id="KW-0520">NAD</keyword>
<dbReference type="PIRSF" id="PIRSF000103">
    <property type="entry name" value="HIBADH"/>
    <property type="match status" value="1"/>
</dbReference>
<dbReference type="InterPro" id="IPR008927">
    <property type="entry name" value="6-PGluconate_DH-like_C_sf"/>
</dbReference>
<sequence length="295" mass="31120">MKNIGFIGVGMMGQGMAHNLVIKGFNVTVMGNRNRKPVEELVAEGAREATSLQDLVANVDAIILCVTGSPQVEDLIFRAGGILENCRSGQILIDCSTSEPMSSARIAEQLAAKGVSFVDAPLARTPVEAMQGRLNTMVGADDATFAKVKPVLEAFCENIFHIGGTTSAQKLKLLNNFIAIGTATLATEALAMCDAVGVDQRKFFDVISKGGANSGIFQMIAGGILEGRSDGMKFSIANAGKDLSYYNNMTAAFTNPSMIGPHVAATLQQSAQEGFGEQMLGAMVQAHKNRLAAKK</sequence>
<evidence type="ECO:0000256" key="1">
    <source>
        <dbReference type="ARBA" id="ARBA00023002"/>
    </source>
</evidence>
<dbReference type="EMBL" id="CP011409">
    <property type="protein sequence ID" value="AKZ61992.1"/>
    <property type="molecule type" value="Genomic_DNA"/>
</dbReference>
<proteinExistence type="predicted"/>
<gene>
    <name evidence="5" type="ORF">F506_04285</name>
</gene>
<dbReference type="InterPro" id="IPR015815">
    <property type="entry name" value="HIBADH-related"/>
</dbReference>
<evidence type="ECO:0000259" key="4">
    <source>
        <dbReference type="Pfam" id="PF14833"/>
    </source>
</evidence>
<dbReference type="Pfam" id="PF03446">
    <property type="entry name" value="NAD_binding_2"/>
    <property type="match status" value="1"/>
</dbReference>
<evidence type="ECO:0000313" key="6">
    <source>
        <dbReference type="Proteomes" id="UP000063429"/>
    </source>
</evidence>
<dbReference type="Proteomes" id="UP000063429">
    <property type="component" value="Chromosome"/>
</dbReference>
<dbReference type="Gene3D" id="3.40.50.720">
    <property type="entry name" value="NAD(P)-binding Rossmann-like Domain"/>
    <property type="match status" value="1"/>
</dbReference>
<keyword evidence="6" id="KW-1185">Reference proteome</keyword>
<feature type="domain" description="3-hydroxyisobutyrate dehydrogenase-like NAD-binding" evidence="4">
    <location>
        <begin position="167"/>
        <end position="285"/>
    </location>
</feature>
<feature type="domain" description="6-phosphogluconate dehydrogenase NADP-binding" evidence="3">
    <location>
        <begin position="3"/>
        <end position="163"/>
    </location>
</feature>
<accession>A0ABM5UXU0</accession>
<dbReference type="InterPro" id="IPR036291">
    <property type="entry name" value="NAD(P)-bd_dom_sf"/>
</dbReference>
<name>A0ABM5UXU0_9BURK</name>